<evidence type="ECO:0000313" key="1">
    <source>
        <dbReference type="EMBL" id="QPB44207.1"/>
    </source>
</evidence>
<sequence length="196" mass="22070">MQELLAREEAHNKRLLKPFLDEVWSGVPQASIIVYGHSDTFKYLGWPSEGCWQSSDDPAATVTRESMESALLESLRYALPFSAWSVHTGTTPIVYGERTYISEAIDAICMGTGDGEPPIAALSFLRWEDEIRLWQEVVEERLAGNPGTLRQLHQTTALLRCSARWLQRMHACEETRSNILFPGQLALAESVHPLNE</sequence>
<reference evidence="1 2" key="1">
    <citation type="submission" date="2020-09" db="EMBL/GenBank/DDBJ databases">
        <authorList>
            <person name="Zhang R."/>
            <person name="Garcia K."/>
            <person name="Ogata H."/>
        </authorList>
    </citation>
    <scope>NUCLEOTIDE SEQUENCE [LARGE SCALE GENOMIC DNA]</scope>
    <source>
        <strain evidence="2">stheno</strain>
    </source>
</reference>
<evidence type="ECO:0000313" key="2">
    <source>
        <dbReference type="Proteomes" id="UP001162098"/>
    </source>
</evidence>
<proteinExistence type="predicted"/>
<protein>
    <submittedName>
        <fullName evidence="1">Uncharacterized protein</fullName>
    </submittedName>
</protein>
<dbReference type="EMBL" id="MW018138">
    <property type="protein sequence ID" value="QPB44207.1"/>
    <property type="molecule type" value="Genomic_DNA"/>
</dbReference>
<organism evidence="1 2">
    <name type="scientific">Medusavirus stheno T3</name>
    <dbReference type="NCBI Taxonomy" id="3069717"/>
    <lineage>
        <taxon>Viruses</taxon>
        <taxon>Varidnaviria</taxon>
        <taxon>Bamfordvirae</taxon>
        <taxon>Nucleocytoviricota</taxon>
        <taxon>Megaviricetes</taxon>
        <taxon>Mamonoviridae</taxon>
        <taxon>Medusavirus</taxon>
        <taxon>Medusavirus sthenus</taxon>
    </lineage>
</organism>
<dbReference type="KEGG" id="vg:80543403"/>
<accession>A0A7S7YEB5</accession>
<name>A0A7S7YEB5_9VIRU</name>
<dbReference type="Proteomes" id="UP001162098">
    <property type="component" value="Segment"/>
</dbReference>
<keyword evidence="2" id="KW-1185">Reference proteome</keyword>